<dbReference type="InterPro" id="IPR000182">
    <property type="entry name" value="GNAT_dom"/>
</dbReference>
<sequence length="195" mass="22575">MNPILLDFPHEFETERLVIRCPLPGDGSMVYEAMVESHAEVRKWMPWAINLPAVEEVEENVRRAHVNFLLREDLRLHLFLKASGRFVGSAGLHRINWDVRRFEIGYWIRTAESGRGFATESVHGLVQWASEYLNARRLEIRCDARNLRSRKVAERAGFHLEAVLRQDEPDVDGLPRDSVIYVKLRLPGGEWGYPS</sequence>
<evidence type="ECO:0000259" key="1">
    <source>
        <dbReference type="PROSITE" id="PS51186"/>
    </source>
</evidence>
<proteinExistence type="predicted"/>
<dbReference type="PROSITE" id="PS51186">
    <property type="entry name" value="GNAT"/>
    <property type="match status" value="1"/>
</dbReference>
<evidence type="ECO:0000313" key="2">
    <source>
        <dbReference type="EMBL" id="PSR27379.1"/>
    </source>
</evidence>
<reference evidence="2 3" key="1">
    <citation type="journal article" date="2014" name="BMC Genomics">
        <title>Comparison of environmental and isolate Sulfobacillus genomes reveals diverse carbon, sulfur, nitrogen, and hydrogen metabolisms.</title>
        <authorList>
            <person name="Justice N.B."/>
            <person name="Norman A."/>
            <person name="Brown C.T."/>
            <person name="Singh A."/>
            <person name="Thomas B.C."/>
            <person name="Banfield J.F."/>
        </authorList>
    </citation>
    <scope>NUCLEOTIDE SEQUENCE [LARGE SCALE GENOMIC DNA]</scope>
    <source>
        <strain evidence="2">AMDSBA5</strain>
    </source>
</reference>
<dbReference type="InterPro" id="IPR016181">
    <property type="entry name" value="Acyl_CoA_acyltransferase"/>
</dbReference>
<dbReference type="Proteomes" id="UP000242705">
    <property type="component" value="Unassembled WGS sequence"/>
</dbReference>
<organism evidence="2 3">
    <name type="scientific">Sulfobacillus thermosulfidooxidans</name>
    <dbReference type="NCBI Taxonomy" id="28034"/>
    <lineage>
        <taxon>Bacteria</taxon>
        <taxon>Bacillati</taxon>
        <taxon>Bacillota</taxon>
        <taxon>Clostridia</taxon>
        <taxon>Eubacteriales</taxon>
        <taxon>Clostridiales Family XVII. Incertae Sedis</taxon>
        <taxon>Sulfobacillus</taxon>
    </lineage>
</organism>
<gene>
    <name evidence="2" type="ORF">C7B47_08485</name>
</gene>
<dbReference type="GO" id="GO:0005737">
    <property type="term" value="C:cytoplasm"/>
    <property type="evidence" value="ECO:0007669"/>
    <property type="project" value="TreeGrafter"/>
</dbReference>
<name>A0A2T2WYR1_SULTH</name>
<dbReference type="PANTHER" id="PTHR43441:SF3">
    <property type="entry name" value="ACETYLTRANSFERASE"/>
    <property type="match status" value="1"/>
</dbReference>
<keyword evidence="2" id="KW-0808">Transferase</keyword>
<feature type="domain" description="N-acetyltransferase" evidence="1">
    <location>
        <begin position="39"/>
        <end position="187"/>
    </location>
</feature>
<dbReference type="SUPFAM" id="SSF55729">
    <property type="entry name" value="Acyl-CoA N-acyltransferases (Nat)"/>
    <property type="match status" value="1"/>
</dbReference>
<dbReference type="Pfam" id="PF13302">
    <property type="entry name" value="Acetyltransf_3"/>
    <property type="match status" value="1"/>
</dbReference>
<dbReference type="AlphaFoldDB" id="A0A2T2WYR1"/>
<dbReference type="GO" id="GO:1990189">
    <property type="term" value="F:protein N-terminal-serine acetyltransferase activity"/>
    <property type="evidence" value="ECO:0007669"/>
    <property type="project" value="TreeGrafter"/>
</dbReference>
<dbReference type="PANTHER" id="PTHR43441">
    <property type="entry name" value="RIBOSOMAL-PROTEIN-SERINE ACETYLTRANSFERASE"/>
    <property type="match status" value="1"/>
</dbReference>
<comment type="caution">
    <text evidence="2">The sequence shown here is derived from an EMBL/GenBank/DDBJ whole genome shotgun (WGS) entry which is preliminary data.</text>
</comment>
<dbReference type="EMBL" id="PXYX01000013">
    <property type="protein sequence ID" value="PSR27379.1"/>
    <property type="molecule type" value="Genomic_DNA"/>
</dbReference>
<protein>
    <submittedName>
        <fullName evidence="2">GNAT family N-acetyltransferase</fullName>
    </submittedName>
</protein>
<dbReference type="InterPro" id="IPR051908">
    <property type="entry name" value="Ribosomal_N-acetyltransferase"/>
</dbReference>
<dbReference type="Gene3D" id="3.40.630.30">
    <property type="match status" value="1"/>
</dbReference>
<evidence type="ECO:0000313" key="3">
    <source>
        <dbReference type="Proteomes" id="UP000242705"/>
    </source>
</evidence>
<accession>A0A2T2WYR1</accession>
<dbReference type="GO" id="GO:0008999">
    <property type="term" value="F:protein-N-terminal-alanine acetyltransferase activity"/>
    <property type="evidence" value="ECO:0007669"/>
    <property type="project" value="TreeGrafter"/>
</dbReference>